<evidence type="ECO:0000313" key="4">
    <source>
        <dbReference type="Proteomes" id="UP000011115"/>
    </source>
</evidence>
<evidence type="ECO:0000256" key="2">
    <source>
        <dbReference type="SAM" id="SignalP"/>
    </source>
</evidence>
<evidence type="ECO:0000313" key="3">
    <source>
        <dbReference type="EnsemblPlants" id="PGSC0003DMT400096036"/>
    </source>
</evidence>
<dbReference type="Gramene" id="PGSC0003DMT400096036">
    <property type="protein sequence ID" value="PGSC0003DMT400096036"/>
    <property type="gene ID" value="PGSC0003DMG400045607"/>
</dbReference>
<feature type="signal peptide" evidence="2">
    <location>
        <begin position="1"/>
        <end position="20"/>
    </location>
</feature>
<evidence type="ECO:0000256" key="1">
    <source>
        <dbReference type="SAM" id="MobiDB-lite"/>
    </source>
</evidence>
<dbReference type="AlphaFoldDB" id="M1DXK8"/>
<organism evidence="3 4">
    <name type="scientific">Solanum tuberosum</name>
    <name type="common">Potato</name>
    <dbReference type="NCBI Taxonomy" id="4113"/>
    <lineage>
        <taxon>Eukaryota</taxon>
        <taxon>Viridiplantae</taxon>
        <taxon>Streptophyta</taxon>
        <taxon>Embryophyta</taxon>
        <taxon>Tracheophyta</taxon>
        <taxon>Spermatophyta</taxon>
        <taxon>Magnoliopsida</taxon>
        <taxon>eudicotyledons</taxon>
        <taxon>Gunneridae</taxon>
        <taxon>Pentapetalae</taxon>
        <taxon>asterids</taxon>
        <taxon>lamiids</taxon>
        <taxon>Solanales</taxon>
        <taxon>Solanaceae</taxon>
        <taxon>Solanoideae</taxon>
        <taxon>Solaneae</taxon>
        <taxon>Solanum</taxon>
    </lineage>
</organism>
<name>M1DXK8_SOLTU</name>
<sequence>MTVFWLFVVVVNSLVELVGGDLVVTSTLARCCLEKLKFTLGLGEKRKEEKGEERSKFHRLRKELIAGFIKNLIPQGKDQVGGKREQSTHCREVPRSSTMSPNDPEHDDAEGWCKTAMNYTKGRIAELIGDSD</sequence>
<accession>M1DXK8</accession>
<feature type="chain" id="PRO_5004013862" evidence="2">
    <location>
        <begin position="21"/>
        <end position="132"/>
    </location>
</feature>
<feature type="region of interest" description="Disordered" evidence="1">
    <location>
        <begin position="75"/>
        <end position="109"/>
    </location>
</feature>
<dbReference type="PaxDb" id="4113-PGSC0003DMT400096036"/>
<keyword evidence="4" id="KW-1185">Reference proteome</keyword>
<dbReference type="Proteomes" id="UP000011115">
    <property type="component" value="Unassembled WGS sequence"/>
</dbReference>
<reference evidence="3" key="2">
    <citation type="submission" date="2015-06" db="UniProtKB">
        <authorList>
            <consortium name="EnsemblPlants"/>
        </authorList>
    </citation>
    <scope>IDENTIFICATION</scope>
    <source>
        <strain evidence="3">DM1-3 516 R44</strain>
    </source>
</reference>
<dbReference type="EnsemblPlants" id="PGSC0003DMT400096036">
    <property type="protein sequence ID" value="PGSC0003DMT400096036"/>
    <property type="gene ID" value="PGSC0003DMG400045607"/>
</dbReference>
<protein>
    <submittedName>
        <fullName evidence="3">Uncharacterized protein</fullName>
    </submittedName>
</protein>
<feature type="compositionally biased region" description="Basic and acidic residues" evidence="1">
    <location>
        <begin position="80"/>
        <end position="94"/>
    </location>
</feature>
<keyword evidence="2" id="KW-0732">Signal</keyword>
<reference evidence="4" key="1">
    <citation type="journal article" date="2011" name="Nature">
        <title>Genome sequence and analysis of the tuber crop potato.</title>
        <authorList>
            <consortium name="The Potato Genome Sequencing Consortium"/>
        </authorList>
    </citation>
    <scope>NUCLEOTIDE SEQUENCE [LARGE SCALE GENOMIC DNA]</scope>
    <source>
        <strain evidence="4">cv. DM1-3 516 R44</strain>
    </source>
</reference>
<dbReference type="InParanoid" id="M1DXK8"/>
<dbReference type="HOGENOM" id="CLU_1920813_0_0_1"/>
<proteinExistence type="predicted"/>